<keyword evidence="2" id="KW-1185">Reference proteome</keyword>
<evidence type="ECO:0000313" key="2">
    <source>
        <dbReference type="Proteomes" id="UP001652431"/>
    </source>
</evidence>
<proteinExistence type="predicted"/>
<reference evidence="1 2" key="1">
    <citation type="journal article" date="2021" name="ISME Commun">
        <title>Automated analysis of genomic sequences facilitates high-throughput and comprehensive description of bacteria.</title>
        <authorList>
            <person name="Hitch T.C.A."/>
        </authorList>
    </citation>
    <scope>NUCLEOTIDE SEQUENCE [LARGE SCALE GENOMIC DNA]</scope>
    <source>
        <strain evidence="1 2">Sanger_03</strain>
    </source>
</reference>
<comment type="caution">
    <text evidence="1">The sequence shown here is derived from an EMBL/GenBank/DDBJ whole genome shotgun (WGS) entry which is preliminary data.</text>
</comment>
<name>A0ABT2RNS2_9FIRM</name>
<dbReference type="Proteomes" id="UP001652431">
    <property type="component" value="Unassembled WGS sequence"/>
</dbReference>
<evidence type="ECO:0000313" key="1">
    <source>
        <dbReference type="EMBL" id="MCU6687044.1"/>
    </source>
</evidence>
<protein>
    <submittedName>
        <fullName evidence="1">Uncharacterized protein</fullName>
    </submittedName>
</protein>
<dbReference type="EMBL" id="JAOQJU010000012">
    <property type="protein sequence ID" value="MCU6687044.1"/>
    <property type="molecule type" value="Genomic_DNA"/>
</dbReference>
<dbReference type="RefSeq" id="WP_158370535.1">
    <property type="nucleotide sequence ID" value="NZ_JAOQJU010000012.1"/>
</dbReference>
<sequence>MASNLGAEPEEVVENLQAEGLKAIDELYPIMSQDISDKICEFVKKSGNEPYVHVNEGYVVVVKMTGEVDATDALMDYLRKRTELMY</sequence>
<accession>A0ABT2RNS2</accession>
<gene>
    <name evidence="1" type="ORF">OCV99_10875</name>
</gene>
<organism evidence="1 2">
    <name type="scientific">Dorea acetigenes</name>
    <dbReference type="NCBI Taxonomy" id="2981787"/>
    <lineage>
        <taxon>Bacteria</taxon>
        <taxon>Bacillati</taxon>
        <taxon>Bacillota</taxon>
        <taxon>Clostridia</taxon>
        <taxon>Lachnospirales</taxon>
        <taxon>Lachnospiraceae</taxon>
        <taxon>Dorea</taxon>
    </lineage>
</organism>